<proteinExistence type="predicted"/>
<protein>
    <submittedName>
        <fullName evidence="1">Uncharacterized protein</fullName>
    </submittedName>
</protein>
<gene>
    <name evidence="1" type="ORF">LBW55_23295</name>
</gene>
<organism evidence="1 2">
    <name type="scientific">Ralstonia solanacearum</name>
    <name type="common">Pseudomonas solanacearum</name>
    <dbReference type="NCBI Taxonomy" id="305"/>
    <lineage>
        <taxon>Bacteria</taxon>
        <taxon>Pseudomonadati</taxon>
        <taxon>Pseudomonadota</taxon>
        <taxon>Betaproteobacteria</taxon>
        <taxon>Burkholderiales</taxon>
        <taxon>Burkholderiaceae</taxon>
        <taxon>Ralstonia</taxon>
        <taxon>Ralstonia solanacearum species complex</taxon>
    </lineage>
</organism>
<sequence length="238" mass="26871">MSFRSAGVFFARLIPSIISDLRRIASRSRGETTVEDLQAEAWIVAEELSRDRDPPPDVDDKGFHQQILGRLYNRFVKFADKRLRTAVRIDERHEGDDGGMRENPIAAALAAPEDYDPSKALEVLEDECQQELQVVGHFAEAVAYLRIFAAMKNDRSAVAEHLAIAVGTLHKRLKHAEWVVKLQPSLFDGIAAIPSDFMPPRRRQRLPAAATEIAKDRPPSLLAQLKLFARIYIPIRRI</sequence>
<dbReference type="AlphaFoldDB" id="A0A7X0Q3J6"/>
<evidence type="ECO:0000313" key="2">
    <source>
        <dbReference type="Proteomes" id="UP001143674"/>
    </source>
</evidence>
<name>A0A7X0Q3J6_RALSL</name>
<comment type="caution">
    <text evidence="1">The sequence shown here is derived from an EMBL/GenBank/DDBJ whole genome shotgun (WGS) entry which is preliminary data.</text>
</comment>
<accession>A0A7X0Q3J6</accession>
<reference evidence="1" key="1">
    <citation type="submission" date="2021-09" db="EMBL/GenBank/DDBJ databases">
        <title>Genomic analysis of Ralstonia spp.</title>
        <authorList>
            <person name="Aburjaile F."/>
            <person name="Ariute J.C."/>
            <person name="Pais A.K.L."/>
            <person name="Albuquerque G.M.R."/>
            <person name="Silva A.M.F."/>
            <person name="Brenig B."/>
            <person name="Azevedo V."/>
            <person name="Matiuzzi M."/>
            <person name="Ramos R."/>
            <person name="Goes-Neto A."/>
            <person name="Soares S."/>
            <person name="Iseppon A.M.B."/>
            <person name="Souza E."/>
            <person name="Gama M."/>
        </authorList>
    </citation>
    <scope>NUCLEOTIDE SEQUENCE</scope>
    <source>
        <strain evidence="1">B4</strain>
    </source>
</reference>
<dbReference type="RefSeq" id="WP_184849817.1">
    <property type="nucleotide sequence ID" value="NZ_JABZEH010000001.1"/>
</dbReference>
<dbReference type="Proteomes" id="UP001143674">
    <property type="component" value="Unassembled WGS sequence"/>
</dbReference>
<evidence type="ECO:0000313" key="1">
    <source>
        <dbReference type="EMBL" id="MDB0524540.1"/>
    </source>
</evidence>
<dbReference type="EMBL" id="JAIVEX010000015">
    <property type="protein sequence ID" value="MDB0524540.1"/>
    <property type="molecule type" value="Genomic_DNA"/>
</dbReference>